<proteinExistence type="predicted"/>
<comment type="caution">
    <text evidence="1">The sequence shown here is derived from an EMBL/GenBank/DDBJ whole genome shotgun (WGS) entry which is preliminary data.</text>
</comment>
<reference evidence="1 2" key="1">
    <citation type="journal article" date="1992" name="Lakartidningen">
        <title>[Penicillin V and not amoxicillin is the first choice preparation in acute otitis].</title>
        <authorList>
            <person name="Kamme C."/>
            <person name="Lundgren K."/>
            <person name="Prellner K."/>
        </authorList>
    </citation>
    <scope>NUCLEOTIDE SEQUENCE [LARGE SCALE GENOMIC DNA]</scope>
    <source>
        <strain evidence="1 2">PC3714II</strain>
    </source>
</reference>
<evidence type="ECO:0000313" key="1">
    <source>
        <dbReference type="EMBL" id="TXJ44205.1"/>
    </source>
</evidence>
<organism evidence="1 2">
    <name type="scientific">Brachyspira aalborgi</name>
    <dbReference type="NCBI Taxonomy" id="29522"/>
    <lineage>
        <taxon>Bacteria</taxon>
        <taxon>Pseudomonadati</taxon>
        <taxon>Spirochaetota</taxon>
        <taxon>Spirochaetia</taxon>
        <taxon>Brachyspirales</taxon>
        <taxon>Brachyspiraceae</taxon>
        <taxon>Brachyspira</taxon>
    </lineage>
</organism>
<accession>A0A5C8F1S3</accession>
<name>A0A5C8F1S3_9SPIR</name>
<dbReference type="AlphaFoldDB" id="A0A5C8F1S3"/>
<sequence length="176" mass="20604">MSYDIYININKNEIIKIIIQGKSKFNRFIQEAILEYKLGLEYDGNVVEIKKGFIRFIINILQCIEDEICKNDNTSRNSFQNVISYYFDKFVNLIINLFKKDNSTDAKFDDEAKQIRNSSLDNMAKTSNNINCLTNLILEILENVNKSGILSEDEINKFIIPYIQEINLKYYLDLSI</sequence>
<dbReference type="Proteomes" id="UP000324574">
    <property type="component" value="Unassembled WGS sequence"/>
</dbReference>
<gene>
    <name evidence="1" type="ORF">EPJ70_08210</name>
</gene>
<dbReference type="EMBL" id="SAYG01000009">
    <property type="protein sequence ID" value="TXJ44205.1"/>
    <property type="molecule type" value="Genomic_DNA"/>
</dbReference>
<protein>
    <submittedName>
        <fullName evidence="1">Uncharacterized protein</fullName>
    </submittedName>
</protein>
<evidence type="ECO:0000313" key="2">
    <source>
        <dbReference type="Proteomes" id="UP000324574"/>
    </source>
</evidence>
<dbReference type="RefSeq" id="WP_147526912.1">
    <property type="nucleotide sequence ID" value="NZ_SAYG01000009.1"/>
</dbReference>